<keyword evidence="2" id="KW-0472">Membrane</keyword>
<dbReference type="SUPFAM" id="SSF74653">
    <property type="entry name" value="TolA/TonB C-terminal domain"/>
    <property type="match status" value="1"/>
</dbReference>
<feature type="domain" description="TonB C-terminal" evidence="3">
    <location>
        <begin position="141"/>
        <end position="204"/>
    </location>
</feature>
<dbReference type="eggNOG" id="COG0810">
    <property type="taxonomic scope" value="Bacteria"/>
</dbReference>
<dbReference type="EMBL" id="CP003379">
    <property type="protein sequence ID" value="AFL88982.1"/>
    <property type="molecule type" value="Genomic_DNA"/>
</dbReference>
<accession>I3ZIB4</accession>
<dbReference type="RefSeq" id="WP_014786246.1">
    <property type="nucleotide sequence ID" value="NC_018014.1"/>
</dbReference>
<keyword evidence="2" id="KW-1133">Transmembrane helix</keyword>
<dbReference type="InterPro" id="IPR037682">
    <property type="entry name" value="TonB_C"/>
</dbReference>
<evidence type="ECO:0000313" key="4">
    <source>
        <dbReference type="EMBL" id="AFL88982.1"/>
    </source>
</evidence>
<reference evidence="4 5" key="1">
    <citation type="submission" date="2012-06" db="EMBL/GenBank/DDBJ databases">
        <title>Complete genome of Terriglobus roseus DSM 18391.</title>
        <authorList>
            <consortium name="US DOE Joint Genome Institute (JGI-PGF)"/>
            <person name="Lucas S."/>
            <person name="Copeland A."/>
            <person name="Lapidus A."/>
            <person name="Glavina del Rio T."/>
            <person name="Dalin E."/>
            <person name="Tice H."/>
            <person name="Bruce D."/>
            <person name="Goodwin L."/>
            <person name="Pitluck S."/>
            <person name="Peters L."/>
            <person name="Mikhailova N."/>
            <person name="Munk A.C.C."/>
            <person name="Kyrpides N."/>
            <person name="Mavromatis K."/>
            <person name="Ivanova N."/>
            <person name="Brettin T."/>
            <person name="Detter J.C."/>
            <person name="Han C."/>
            <person name="Larimer F."/>
            <person name="Land M."/>
            <person name="Hauser L."/>
            <person name="Markowitz V."/>
            <person name="Cheng J.-F."/>
            <person name="Hugenholtz P."/>
            <person name="Woyke T."/>
            <person name="Wu D."/>
            <person name="Brambilla E."/>
            <person name="Klenk H.-P."/>
            <person name="Eisen J.A."/>
        </authorList>
    </citation>
    <scope>NUCLEOTIDE SEQUENCE [LARGE SCALE GENOMIC DNA]</scope>
    <source>
        <strain evidence="5">DSM 18391 / NRRL B-41598 / KBS 63</strain>
    </source>
</reference>
<dbReference type="OrthoDB" id="9792439at2"/>
<dbReference type="HOGENOM" id="CLU_1250118_0_0_0"/>
<feature type="region of interest" description="Disordered" evidence="1">
    <location>
        <begin position="77"/>
        <end position="97"/>
    </location>
</feature>
<feature type="transmembrane region" description="Helical" evidence="2">
    <location>
        <begin position="34"/>
        <end position="53"/>
    </location>
</feature>
<protein>
    <submittedName>
        <fullName evidence="4">Gram-negative bacterial tonB protein</fullName>
    </submittedName>
</protein>
<sequence length="221" mass="24037">MPRVTDTQRPAVPGTAAWMRSSGRQWTITSFPKTLSALLHLGAVFVLVNAWWLSAPRLKPAGTSTGQHVMVTYNPGKPAPPVPHRVTTHSQYPKTTPTPAMPQDANAAPTVQGNDALGSGTVSLLYVQAFPGQKPDLSGAGVTGDVIVDVEIDDTGHVAQVHARRGMGAQIDDLVVATVERWVFHQALRNGIAVRSERELRFHFDRRRDADCGWECFALEE</sequence>
<proteinExistence type="predicted"/>
<dbReference type="STRING" id="926566.Terro_2746"/>
<keyword evidence="5" id="KW-1185">Reference proteome</keyword>
<dbReference type="Pfam" id="PF03544">
    <property type="entry name" value="TonB_C"/>
    <property type="match status" value="1"/>
</dbReference>
<dbReference type="GO" id="GO:0055085">
    <property type="term" value="P:transmembrane transport"/>
    <property type="evidence" value="ECO:0007669"/>
    <property type="project" value="InterPro"/>
</dbReference>
<evidence type="ECO:0000313" key="5">
    <source>
        <dbReference type="Proteomes" id="UP000006056"/>
    </source>
</evidence>
<feature type="compositionally biased region" description="Polar residues" evidence="1">
    <location>
        <begin position="88"/>
        <end position="97"/>
    </location>
</feature>
<dbReference type="KEGG" id="trs:Terro_2746"/>
<name>I3ZIB4_TERRK</name>
<organism evidence="4 5">
    <name type="scientific">Terriglobus roseus (strain DSM 18391 / NRRL B-41598 / KBS 63)</name>
    <dbReference type="NCBI Taxonomy" id="926566"/>
    <lineage>
        <taxon>Bacteria</taxon>
        <taxon>Pseudomonadati</taxon>
        <taxon>Acidobacteriota</taxon>
        <taxon>Terriglobia</taxon>
        <taxon>Terriglobales</taxon>
        <taxon>Acidobacteriaceae</taxon>
        <taxon>Terriglobus</taxon>
    </lineage>
</organism>
<dbReference type="Gene3D" id="3.30.1150.10">
    <property type="match status" value="1"/>
</dbReference>
<dbReference type="AlphaFoldDB" id="I3ZIB4"/>
<dbReference type="Proteomes" id="UP000006056">
    <property type="component" value="Chromosome"/>
</dbReference>
<keyword evidence="2" id="KW-0812">Transmembrane</keyword>
<evidence type="ECO:0000259" key="3">
    <source>
        <dbReference type="Pfam" id="PF03544"/>
    </source>
</evidence>
<evidence type="ECO:0000256" key="2">
    <source>
        <dbReference type="SAM" id="Phobius"/>
    </source>
</evidence>
<evidence type="ECO:0000256" key="1">
    <source>
        <dbReference type="SAM" id="MobiDB-lite"/>
    </source>
</evidence>
<gene>
    <name evidence="4" type="ordered locus">Terro_2746</name>
</gene>